<dbReference type="Proteomes" id="UP000614811">
    <property type="component" value="Unassembled WGS sequence"/>
</dbReference>
<gene>
    <name evidence="2" type="ORF">GCM10008090_00570</name>
</gene>
<feature type="domain" description="Roadblock/LAMTOR2" evidence="1">
    <location>
        <begin position="33"/>
        <end position="94"/>
    </location>
</feature>
<dbReference type="Gene3D" id="3.30.450.30">
    <property type="entry name" value="Dynein light chain 2a, cytoplasmic"/>
    <property type="match status" value="1"/>
</dbReference>
<reference evidence="2" key="1">
    <citation type="journal article" date="2014" name="Int. J. Syst. Evol. Microbiol.">
        <title>Complete genome sequence of Corynebacterium casei LMG S-19264T (=DSM 44701T), isolated from a smear-ripened cheese.</title>
        <authorList>
            <consortium name="US DOE Joint Genome Institute (JGI-PGF)"/>
            <person name="Walter F."/>
            <person name="Albersmeier A."/>
            <person name="Kalinowski J."/>
            <person name="Ruckert C."/>
        </authorList>
    </citation>
    <scope>NUCLEOTIDE SEQUENCE</scope>
    <source>
        <strain evidence="2">KCTC 12711</strain>
    </source>
</reference>
<accession>A0A918VH38</accession>
<dbReference type="Pfam" id="PF03259">
    <property type="entry name" value="Robl_LC7"/>
    <property type="match status" value="1"/>
</dbReference>
<comment type="caution">
    <text evidence="2">The sequence shown here is derived from an EMBL/GenBank/DDBJ whole genome shotgun (WGS) entry which is preliminary data.</text>
</comment>
<dbReference type="EMBL" id="BMXA01000001">
    <property type="protein sequence ID" value="GGZ96236.1"/>
    <property type="molecule type" value="Genomic_DNA"/>
</dbReference>
<sequence length="138" mass="14977">MSNLDTGFSDELKSRLEHMLKSLCIARKEIFLASVCTVDGFNIRSVTSSARTTEVDKLAAMASTIVSLSAASAQQLLALPSTFTTIETEGGNILFLLTKLLDKECVLTLAVNNQMQLANARYEAMRLANAISELKSVM</sequence>
<evidence type="ECO:0000313" key="2">
    <source>
        <dbReference type="EMBL" id="GGZ96236.1"/>
    </source>
</evidence>
<evidence type="ECO:0000313" key="3">
    <source>
        <dbReference type="Proteomes" id="UP000614811"/>
    </source>
</evidence>
<keyword evidence="3" id="KW-1185">Reference proteome</keyword>
<organism evidence="2 3">
    <name type="scientific">Arenicella chitinivorans</name>
    <dbReference type="NCBI Taxonomy" id="1329800"/>
    <lineage>
        <taxon>Bacteria</taxon>
        <taxon>Pseudomonadati</taxon>
        <taxon>Pseudomonadota</taxon>
        <taxon>Gammaproteobacteria</taxon>
        <taxon>Arenicellales</taxon>
        <taxon>Arenicellaceae</taxon>
        <taxon>Arenicella</taxon>
    </lineage>
</organism>
<dbReference type="SUPFAM" id="SSF103196">
    <property type="entry name" value="Roadblock/LC7 domain"/>
    <property type="match status" value="1"/>
</dbReference>
<reference evidence="2" key="2">
    <citation type="submission" date="2020-09" db="EMBL/GenBank/DDBJ databases">
        <authorList>
            <person name="Sun Q."/>
            <person name="Kim S."/>
        </authorList>
    </citation>
    <scope>NUCLEOTIDE SEQUENCE</scope>
    <source>
        <strain evidence="2">KCTC 12711</strain>
    </source>
</reference>
<dbReference type="RefSeq" id="WP_189398009.1">
    <property type="nucleotide sequence ID" value="NZ_BMXA01000001.1"/>
</dbReference>
<dbReference type="AlphaFoldDB" id="A0A918VH38"/>
<name>A0A918VH38_9GAMM</name>
<proteinExistence type="predicted"/>
<protein>
    <recommendedName>
        <fullName evidence="1">Roadblock/LAMTOR2 domain-containing protein</fullName>
    </recommendedName>
</protein>
<dbReference type="InterPro" id="IPR004942">
    <property type="entry name" value="Roadblock/LAMTOR2_dom"/>
</dbReference>
<evidence type="ECO:0000259" key="1">
    <source>
        <dbReference type="Pfam" id="PF03259"/>
    </source>
</evidence>